<evidence type="ECO:0000313" key="2">
    <source>
        <dbReference type="Proteomes" id="UP000070533"/>
    </source>
</evidence>
<protein>
    <submittedName>
        <fullName evidence="1">Uncharacterized protein</fullName>
    </submittedName>
</protein>
<dbReference type="EMBL" id="LRQG01000181">
    <property type="protein sequence ID" value="KXA35548.1"/>
    <property type="molecule type" value="Genomic_DNA"/>
</dbReference>
<dbReference type="AlphaFoldDB" id="A0A133PZ31"/>
<name>A0A133PZ31_9BACT</name>
<dbReference type="Proteomes" id="UP000070533">
    <property type="component" value="Unassembled WGS sequence"/>
</dbReference>
<accession>A0A133PZ31</accession>
<proteinExistence type="predicted"/>
<organism evidence="1 2">
    <name type="scientific">Prevotella corporis</name>
    <dbReference type="NCBI Taxonomy" id="28128"/>
    <lineage>
        <taxon>Bacteria</taxon>
        <taxon>Pseudomonadati</taxon>
        <taxon>Bacteroidota</taxon>
        <taxon>Bacteroidia</taxon>
        <taxon>Bacteroidales</taxon>
        <taxon>Prevotellaceae</taxon>
        <taxon>Prevotella</taxon>
    </lineage>
</organism>
<keyword evidence="2" id="KW-1185">Reference proteome</keyword>
<gene>
    <name evidence="1" type="ORF">HMPREF3226_02026</name>
</gene>
<dbReference type="STRING" id="28128.HMPREF3226_02026"/>
<sequence length="41" mass="4976">MDNTLIYSRFMTENKFSSHLFFIARRSCFPNRSFDHRLTTS</sequence>
<dbReference type="PATRIC" id="fig|28128.5.peg.2089"/>
<reference evidence="2" key="1">
    <citation type="submission" date="2016-01" db="EMBL/GenBank/DDBJ databases">
        <authorList>
            <person name="Mitreva M."/>
            <person name="Pepin K.H."/>
            <person name="Mihindukulasuriya K.A."/>
            <person name="Fulton R."/>
            <person name="Fronick C."/>
            <person name="O'Laughlin M."/>
            <person name="Miner T."/>
            <person name="Herter B."/>
            <person name="Rosa B.A."/>
            <person name="Cordes M."/>
            <person name="Tomlinson C."/>
            <person name="Wollam A."/>
            <person name="Palsikar V.B."/>
            <person name="Mardis E.R."/>
            <person name="Wilson R.K."/>
        </authorList>
    </citation>
    <scope>NUCLEOTIDE SEQUENCE [LARGE SCALE GENOMIC DNA]</scope>
    <source>
        <strain evidence="2">MJR7716</strain>
    </source>
</reference>
<comment type="caution">
    <text evidence="1">The sequence shown here is derived from an EMBL/GenBank/DDBJ whole genome shotgun (WGS) entry which is preliminary data.</text>
</comment>
<evidence type="ECO:0000313" key="1">
    <source>
        <dbReference type="EMBL" id="KXA35548.1"/>
    </source>
</evidence>